<feature type="transmembrane region" description="Helical" evidence="1">
    <location>
        <begin position="51"/>
        <end position="73"/>
    </location>
</feature>
<dbReference type="EMBL" id="CAFBPM010000003">
    <property type="protein sequence ID" value="CAB5014134.1"/>
    <property type="molecule type" value="Genomic_DNA"/>
</dbReference>
<dbReference type="EMBL" id="CAFABE010000009">
    <property type="protein sequence ID" value="CAB4819838.1"/>
    <property type="molecule type" value="Genomic_DNA"/>
</dbReference>
<gene>
    <name evidence="2" type="ORF">UFOPK3164_00337</name>
    <name evidence="3" type="ORF">UFOPK3427_00568</name>
    <name evidence="4" type="ORF">UFOPK4112_00489</name>
</gene>
<reference evidence="2" key="1">
    <citation type="submission" date="2020-05" db="EMBL/GenBank/DDBJ databases">
        <authorList>
            <person name="Chiriac C."/>
            <person name="Salcher M."/>
            <person name="Ghai R."/>
            <person name="Kavagutti S V."/>
        </authorList>
    </citation>
    <scope>NUCLEOTIDE SEQUENCE</scope>
</reference>
<protein>
    <submittedName>
        <fullName evidence="2">Unannotated protein</fullName>
    </submittedName>
</protein>
<dbReference type="Pfam" id="PF09527">
    <property type="entry name" value="ATPase_gene1"/>
    <property type="match status" value="1"/>
</dbReference>
<organism evidence="2">
    <name type="scientific">freshwater metagenome</name>
    <dbReference type="NCBI Taxonomy" id="449393"/>
    <lineage>
        <taxon>unclassified sequences</taxon>
        <taxon>metagenomes</taxon>
        <taxon>ecological metagenomes</taxon>
    </lineage>
</organism>
<accession>A0A6J6ZL81</accession>
<dbReference type="AlphaFoldDB" id="A0A6J6ZL81"/>
<feature type="transmembrane region" description="Helical" evidence="1">
    <location>
        <begin position="21"/>
        <end position="45"/>
    </location>
</feature>
<keyword evidence="1" id="KW-1133">Transmembrane helix</keyword>
<keyword evidence="1" id="KW-0472">Membrane</keyword>
<dbReference type="InterPro" id="IPR032820">
    <property type="entry name" value="ATPase_put"/>
</dbReference>
<evidence type="ECO:0000313" key="3">
    <source>
        <dbReference type="EMBL" id="CAB4867221.1"/>
    </source>
</evidence>
<proteinExistence type="predicted"/>
<dbReference type="EMBL" id="CAFBLT010000001">
    <property type="protein sequence ID" value="CAB4867221.1"/>
    <property type="molecule type" value="Genomic_DNA"/>
</dbReference>
<name>A0A6J6ZL81_9ZZZZ</name>
<evidence type="ECO:0000256" key="1">
    <source>
        <dbReference type="SAM" id="Phobius"/>
    </source>
</evidence>
<evidence type="ECO:0000313" key="2">
    <source>
        <dbReference type="EMBL" id="CAB4819838.1"/>
    </source>
</evidence>
<keyword evidence="1" id="KW-0812">Transmembrane</keyword>
<evidence type="ECO:0000313" key="4">
    <source>
        <dbReference type="EMBL" id="CAB5014134.1"/>
    </source>
</evidence>
<sequence length="79" mass="8251">MTTDDETKTPPSPSQGSIPQWAAFTTMGISCAVLVAIGVVLGIWADSALHTSPIFLFVGLVLGCLAAVFSAIAQIRKFL</sequence>